<dbReference type="InterPro" id="IPR025227">
    <property type="entry name" value="DUF4169"/>
</dbReference>
<name>A0AA37TWH4_9RHOB</name>
<evidence type="ECO:0000313" key="1">
    <source>
        <dbReference type="EMBL" id="GLS88334.1"/>
    </source>
</evidence>
<gene>
    <name evidence="1" type="ORF">GCM10010873_33080</name>
</gene>
<keyword evidence="2" id="KW-1185">Reference proteome</keyword>
<protein>
    <recommendedName>
        <fullName evidence="3">DUF4169 domain-containing protein</fullName>
    </recommendedName>
</protein>
<dbReference type="Proteomes" id="UP001157355">
    <property type="component" value="Unassembled WGS sequence"/>
</dbReference>
<evidence type="ECO:0008006" key="3">
    <source>
        <dbReference type="Google" id="ProtNLM"/>
    </source>
</evidence>
<evidence type="ECO:0000313" key="2">
    <source>
        <dbReference type="Proteomes" id="UP001157355"/>
    </source>
</evidence>
<reference evidence="1 2" key="1">
    <citation type="journal article" date="2014" name="Int. J. Syst. Evol. Microbiol.">
        <title>Complete genome sequence of Corynebacterium casei LMG S-19264T (=DSM 44701T), isolated from a smear-ripened cheese.</title>
        <authorList>
            <consortium name="US DOE Joint Genome Institute (JGI-PGF)"/>
            <person name="Walter F."/>
            <person name="Albersmeier A."/>
            <person name="Kalinowski J."/>
            <person name="Ruckert C."/>
        </authorList>
    </citation>
    <scope>NUCLEOTIDE SEQUENCE [LARGE SCALE GENOMIC DNA]</scope>
    <source>
        <strain evidence="1 2">NBRC 111766</strain>
    </source>
</reference>
<comment type="caution">
    <text evidence="1">The sequence shown here is derived from an EMBL/GenBank/DDBJ whole genome shotgun (WGS) entry which is preliminary data.</text>
</comment>
<sequence>MAEIINLRAVRKAKERLETRAQADANAVKFGRRKVDKRLEAAQLEKAKRDLDGHAMTPKDPE</sequence>
<dbReference type="Pfam" id="PF13770">
    <property type="entry name" value="DUF4169"/>
    <property type="match status" value="1"/>
</dbReference>
<dbReference type="RefSeq" id="WP_284326503.1">
    <property type="nucleotide sequence ID" value="NZ_BSPP01000011.1"/>
</dbReference>
<dbReference type="EMBL" id="BSPP01000011">
    <property type="protein sequence ID" value="GLS88334.1"/>
    <property type="molecule type" value="Genomic_DNA"/>
</dbReference>
<accession>A0AA37TWH4</accession>
<dbReference type="AlphaFoldDB" id="A0AA37TWH4"/>
<organism evidence="1 2">
    <name type="scientific">Cypionkella aquatica</name>
    <dbReference type="NCBI Taxonomy" id="1756042"/>
    <lineage>
        <taxon>Bacteria</taxon>
        <taxon>Pseudomonadati</taxon>
        <taxon>Pseudomonadota</taxon>
        <taxon>Alphaproteobacteria</taxon>
        <taxon>Rhodobacterales</taxon>
        <taxon>Paracoccaceae</taxon>
        <taxon>Cypionkella</taxon>
    </lineage>
</organism>
<proteinExistence type="predicted"/>